<feature type="non-terminal residue" evidence="1">
    <location>
        <position position="1"/>
    </location>
</feature>
<dbReference type="Gene3D" id="3.80.10.10">
    <property type="entry name" value="Ribonuclease Inhibitor"/>
    <property type="match status" value="1"/>
</dbReference>
<protein>
    <submittedName>
        <fullName evidence="1">Uncharacterized protein</fullName>
    </submittedName>
</protein>
<organism evidence="1 2">
    <name type="scientific">Datura stramonium</name>
    <name type="common">Jimsonweed</name>
    <name type="synonym">Common thornapple</name>
    <dbReference type="NCBI Taxonomy" id="4076"/>
    <lineage>
        <taxon>Eukaryota</taxon>
        <taxon>Viridiplantae</taxon>
        <taxon>Streptophyta</taxon>
        <taxon>Embryophyta</taxon>
        <taxon>Tracheophyta</taxon>
        <taxon>Spermatophyta</taxon>
        <taxon>Magnoliopsida</taxon>
        <taxon>eudicotyledons</taxon>
        <taxon>Gunneridae</taxon>
        <taxon>Pentapetalae</taxon>
        <taxon>asterids</taxon>
        <taxon>lamiids</taxon>
        <taxon>Solanales</taxon>
        <taxon>Solanaceae</taxon>
        <taxon>Solanoideae</taxon>
        <taxon>Datureae</taxon>
        <taxon>Datura</taxon>
    </lineage>
</organism>
<comment type="caution">
    <text evidence="1">The sequence shown here is derived from an EMBL/GenBank/DDBJ whole genome shotgun (WGS) entry which is preliminary data.</text>
</comment>
<evidence type="ECO:0000313" key="1">
    <source>
        <dbReference type="EMBL" id="MCD7450686.1"/>
    </source>
</evidence>
<dbReference type="InterPro" id="IPR032675">
    <property type="entry name" value="LRR_dom_sf"/>
</dbReference>
<feature type="non-terminal residue" evidence="1">
    <location>
        <position position="153"/>
    </location>
</feature>
<dbReference type="Proteomes" id="UP000823775">
    <property type="component" value="Unassembled WGS sequence"/>
</dbReference>
<evidence type="ECO:0000313" key="2">
    <source>
        <dbReference type="Proteomes" id="UP000823775"/>
    </source>
</evidence>
<dbReference type="EMBL" id="JACEIK010000142">
    <property type="protein sequence ID" value="MCD7450686.1"/>
    <property type="molecule type" value="Genomic_DNA"/>
</dbReference>
<name>A0ABS8RWT0_DATST</name>
<gene>
    <name evidence="1" type="ORF">HAX54_008140</name>
</gene>
<reference evidence="1 2" key="1">
    <citation type="journal article" date="2021" name="BMC Genomics">
        <title>Datura genome reveals duplications of psychoactive alkaloid biosynthetic genes and high mutation rate following tissue culture.</title>
        <authorList>
            <person name="Rajewski A."/>
            <person name="Carter-House D."/>
            <person name="Stajich J."/>
            <person name="Litt A."/>
        </authorList>
    </citation>
    <scope>NUCLEOTIDE SEQUENCE [LARGE SCALE GENOMIC DNA]</scope>
    <source>
        <strain evidence="1">AR-01</strain>
    </source>
</reference>
<dbReference type="SUPFAM" id="SSF52058">
    <property type="entry name" value="L domain-like"/>
    <property type="match status" value="1"/>
</dbReference>
<accession>A0ABS8RWT0</accession>
<proteinExistence type="predicted"/>
<keyword evidence="2" id="KW-1185">Reference proteome</keyword>
<sequence>GTRNIEGIVLDFEKKQDQNSEEVSRFYLKKVLEKYIGQGTKANGLTFHTKAFQCMINLRLLRINHVKLVGNFKLLPAELKWLQWKGCPLEVIPPELLSRKIVVLDLSESMITRFWNKKGWNFYQNKVSELVQPISFKSLFVGKLYEADAHKEK</sequence>